<protein>
    <recommendedName>
        <fullName evidence="2">Ig-like domain-containing protein</fullName>
    </recommendedName>
</protein>
<sequence>MALPGALIQHIEQKQILGDNVCGSTYSLNCSVLSDAYTSEVLEEPKPTPKPDVKGKEKLNCTGSLDLAYGDLNDPSRSFGPYPSAPSIMVGPIADSPKKEEPVKRVSKKKNKKKGKPAKKSLELIVSQTRPSKHGQEDAIASYQSSMEDVGSPASGKCLKSHPPSAVETSLCAYENTVDPTKDSCVYNTKKDSDCFCSGVSDSSTGHLLSDGWNCDDYETNACCKDLNLRMQQTGDLSTNGAIEHLQESGSFRHSSEYKSEANDMACKVDAKTDNQCCNIGNFNGITPILEPKLNTLTSQNYAVTNSSHHPSIQNGKVNSDLIWQKSQKDVKEGGTNGSKRSNPNHVAPDVRFLEKNFWAEQNSFSSKGLLPTCFISSSANSSTAHGIKEMGNKDQAICKGIHGNALVSPQWAAHRRLNDSPYQYLSHSNQVGSGETDCGKLKENQNYSFMQDNSSNSKKGVRGCKSNFFKHRNKYAFSHKESIHVPFELQHYKNTNAAPGVIYNSHNVVTGGSYCLRSCPSAHVPQNVPNLRKFSVPGQGVSNEIQPDTWAKTPKMENVSCRPPHASVDSEKGNPASSELKLSCEDKFRQDVPTQMVLKKWIPVGRKESSMLESTGLVDVNGHSDTPPFSCSKENDGHLEGHKVPVSELATLSDPGKTSLICNPSMTSVESQATQLEDMNTEVEGQKVETAEDNAACSNKLQDSTQFSIGSQMAVQALDAAYRLQLESESVQLATGCPLAEFENLLQSATPVISSSFLYEKCDVCSASQPSHGSLCKHQIPDVSLNAVWNWYEKPGNYGLDVKAEDSRNLKGLLTDSLSFHAHFVPFLSAVQLFCHPQVSNSQSTEHMEAEIQDIREVESRSPSETQISAPSLEAKDMKHIQEEIKLLLKFDSAQELVHSFEVSPYDGNESLSMIALPAFSSNNELVFEFFESEQPQLRKPLHNKIMELINNGNSNHQAFGDPSKLACMKLHELHPASWFSVAWYPIYRIPEGNFRASFLTYHSLGYLVQRCNSTDSLDEKMFCVIFPVLGLQSYNAQGECWFDPKIPVDASSKDSKLVNSSETLKERLRTLQENAWLFARGCLSKNNVKVVNRQPDYEFFISRKC</sequence>
<reference evidence="3 4" key="1">
    <citation type="journal article" date="2023" name="BMC Biotechnol.">
        <title>Vitis rotundifolia cv Carlos genome sequencing.</title>
        <authorList>
            <person name="Huff M."/>
            <person name="Hulse-Kemp A."/>
            <person name="Scheffler B."/>
            <person name="Youngblood R."/>
            <person name="Simpson S."/>
            <person name="Babiker E."/>
            <person name="Staton M."/>
        </authorList>
    </citation>
    <scope>NUCLEOTIDE SEQUENCE [LARGE SCALE GENOMIC DNA]</scope>
    <source>
        <tissue evidence="3">Leaf</tissue>
    </source>
</reference>
<name>A0AA39DK08_VITRO</name>
<feature type="region of interest" description="Disordered" evidence="1">
    <location>
        <begin position="556"/>
        <end position="580"/>
    </location>
</feature>
<evidence type="ECO:0000259" key="2">
    <source>
        <dbReference type="PROSITE" id="PS50835"/>
    </source>
</evidence>
<evidence type="ECO:0000256" key="1">
    <source>
        <dbReference type="SAM" id="MobiDB-lite"/>
    </source>
</evidence>
<dbReference type="Proteomes" id="UP001168098">
    <property type="component" value="Unassembled WGS sequence"/>
</dbReference>
<dbReference type="InterPro" id="IPR007110">
    <property type="entry name" value="Ig-like_dom"/>
</dbReference>
<evidence type="ECO:0000313" key="4">
    <source>
        <dbReference type="Proteomes" id="UP001168098"/>
    </source>
</evidence>
<keyword evidence="4" id="KW-1185">Reference proteome</keyword>
<dbReference type="PANTHER" id="PTHR32010">
    <property type="entry name" value="PHOTOSYSTEM II STABILITY/ASSEMBLY FACTOR HCF136, CHLOROPLASTIC"/>
    <property type="match status" value="1"/>
</dbReference>
<dbReference type="AlphaFoldDB" id="A0AA39DK08"/>
<dbReference type="EMBL" id="JARBHA010000012">
    <property type="protein sequence ID" value="KAJ9686814.1"/>
    <property type="molecule type" value="Genomic_DNA"/>
</dbReference>
<evidence type="ECO:0000313" key="3">
    <source>
        <dbReference type="EMBL" id="KAJ9686814.1"/>
    </source>
</evidence>
<organism evidence="3 4">
    <name type="scientific">Vitis rotundifolia</name>
    <name type="common">Muscadine grape</name>
    <dbReference type="NCBI Taxonomy" id="103349"/>
    <lineage>
        <taxon>Eukaryota</taxon>
        <taxon>Viridiplantae</taxon>
        <taxon>Streptophyta</taxon>
        <taxon>Embryophyta</taxon>
        <taxon>Tracheophyta</taxon>
        <taxon>Spermatophyta</taxon>
        <taxon>Magnoliopsida</taxon>
        <taxon>eudicotyledons</taxon>
        <taxon>Gunneridae</taxon>
        <taxon>Pentapetalae</taxon>
        <taxon>rosids</taxon>
        <taxon>Vitales</taxon>
        <taxon>Vitaceae</taxon>
        <taxon>Viteae</taxon>
        <taxon>Vitis</taxon>
    </lineage>
</organism>
<feature type="domain" description="Ig-like" evidence="2">
    <location>
        <begin position="555"/>
        <end position="648"/>
    </location>
</feature>
<accession>A0AA39DK08</accession>
<dbReference type="Pfam" id="PF05623">
    <property type="entry name" value="DUF789"/>
    <property type="match status" value="1"/>
</dbReference>
<dbReference type="PROSITE" id="PS50835">
    <property type="entry name" value="IG_LIKE"/>
    <property type="match status" value="1"/>
</dbReference>
<dbReference type="PANTHER" id="PTHR32010:SF23">
    <property type="entry name" value="IG-LIKE DOMAIN-CONTAINING PROTEIN"/>
    <property type="match status" value="1"/>
</dbReference>
<gene>
    <name evidence="3" type="ORF">PVL29_015595</name>
</gene>
<feature type="region of interest" description="Disordered" evidence="1">
    <location>
        <begin position="328"/>
        <end position="347"/>
    </location>
</feature>
<feature type="region of interest" description="Disordered" evidence="1">
    <location>
        <begin position="90"/>
        <end position="122"/>
    </location>
</feature>
<dbReference type="InterPro" id="IPR008507">
    <property type="entry name" value="DUF789"/>
</dbReference>
<feature type="compositionally biased region" description="Basic residues" evidence="1">
    <location>
        <begin position="105"/>
        <end position="119"/>
    </location>
</feature>
<comment type="caution">
    <text evidence="3">The sequence shown here is derived from an EMBL/GenBank/DDBJ whole genome shotgun (WGS) entry which is preliminary data.</text>
</comment>
<proteinExistence type="predicted"/>